<feature type="compositionally biased region" description="Polar residues" evidence="1">
    <location>
        <begin position="284"/>
        <end position="300"/>
    </location>
</feature>
<dbReference type="Proteomes" id="UP000294530">
    <property type="component" value="Unassembled WGS sequence"/>
</dbReference>
<dbReference type="AlphaFoldDB" id="A0A976FKZ3"/>
<accession>A0A976FKZ3</accession>
<keyword evidence="3" id="KW-1185">Reference proteome</keyword>
<organism evidence="2 3">
    <name type="scientific">Bremia lactucae</name>
    <name type="common">Lettuce downy mildew</name>
    <dbReference type="NCBI Taxonomy" id="4779"/>
    <lineage>
        <taxon>Eukaryota</taxon>
        <taxon>Sar</taxon>
        <taxon>Stramenopiles</taxon>
        <taxon>Oomycota</taxon>
        <taxon>Peronosporomycetes</taxon>
        <taxon>Peronosporales</taxon>
        <taxon>Peronosporaceae</taxon>
        <taxon>Bremia</taxon>
    </lineage>
</organism>
<reference evidence="2 3" key="1">
    <citation type="journal article" date="2021" name="Genome Biol.">
        <title>AFLAP: assembly-free linkage analysis pipeline using k-mers from genome sequencing data.</title>
        <authorList>
            <person name="Fletcher K."/>
            <person name="Zhang L."/>
            <person name="Gil J."/>
            <person name="Han R."/>
            <person name="Cavanaugh K."/>
            <person name="Michelmore R."/>
        </authorList>
    </citation>
    <scope>NUCLEOTIDE SEQUENCE [LARGE SCALE GENOMIC DNA]</scope>
    <source>
        <strain evidence="2 3">SF5</strain>
    </source>
</reference>
<sequence>MDWRAQYTQAVTLEEEEKVSKPTPVVMQQEKKRPMGKTLAFIDLLLNYEGGKWWIDHHAKYSIQHKSYDKETPSTSDEDNKRIQLLKNRLAVISTQLLIQLPELSGSVATVSDISKVRVLQLQLVCRALLYGALTKTKIKDRKILKNEIRNLTDRVALLLDAANPPSLAAEDADERSPFQVFLKHELAPRLQVLLPNLMRYLLRVYELDDEDITASDKRDTMETKLPMIHPVSNPLQLSPKTVIPDKKNIIAALLQERPIKNARSSASTLLKEVQLPRQLQSHFQQSKNISTNHDNSTCKGSKARRRNCASKNDTARCHDSLEASNKMTHTPRMGGVEGTAKTTIASSDQKDCKTNKPLFDVAKTTGTIGPAKRSIDSAKSDQTNFANRQSAVISSMISSGKTRLPEIRSKKKTSLPNAKPTSSIIMRTPDRPKRMAARNKRRILVDASPPLRKPSGIGLLQPKSLRRSVKLPALFRK</sequence>
<protein>
    <submittedName>
        <fullName evidence="2">Uncharacterized protein</fullName>
    </submittedName>
</protein>
<name>A0A976FKZ3_BRELC</name>
<dbReference type="RefSeq" id="XP_067818187.1">
    <property type="nucleotide sequence ID" value="XM_067962417.1"/>
</dbReference>
<dbReference type="GeneID" id="94348088"/>
<dbReference type="KEGG" id="blac:94348088"/>
<evidence type="ECO:0000313" key="2">
    <source>
        <dbReference type="EMBL" id="TDH68688.1"/>
    </source>
</evidence>
<gene>
    <name evidence="2" type="ORF">CCR75_004331</name>
</gene>
<feature type="region of interest" description="Disordered" evidence="1">
    <location>
        <begin position="284"/>
        <end position="312"/>
    </location>
</feature>
<dbReference type="EMBL" id="SHOA02000016">
    <property type="protein sequence ID" value="TDH68688.1"/>
    <property type="molecule type" value="Genomic_DNA"/>
</dbReference>
<comment type="caution">
    <text evidence="2">The sequence shown here is derived from an EMBL/GenBank/DDBJ whole genome shotgun (WGS) entry which is preliminary data.</text>
</comment>
<proteinExistence type="predicted"/>
<evidence type="ECO:0000256" key="1">
    <source>
        <dbReference type="SAM" id="MobiDB-lite"/>
    </source>
</evidence>
<dbReference type="OrthoDB" id="128235at2759"/>
<evidence type="ECO:0000313" key="3">
    <source>
        <dbReference type="Proteomes" id="UP000294530"/>
    </source>
</evidence>